<sequence>MRSNCSHFLRQVLLDQFEDLRKEILVVLLDFWVCTVFKHQLHDLDMTLLLTAACQFKGRASVIVLSDHIWVSASLKHQLHDLCVARSGGDGHGRVALVLAQVDICLSSKQHLCDLRCDAYPKAGHDLNCWKWCSVVIQLLVDIGPIRQELCNDISAACLDGIVQLWELQLLPQQSLDLRATPQAQTWTCLEIASSRNGLS</sequence>
<comment type="caution">
    <text evidence="1">The sequence shown here is derived from an EMBL/GenBank/DDBJ whole genome shotgun (WGS) entry which is preliminary data.</text>
</comment>
<reference evidence="1" key="1">
    <citation type="submission" date="2021-02" db="EMBL/GenBank/DDBJ databases">
        <authorList>
            <person name="Dougan E. K."/>
            <person name="Rhodes N."/>
            <person name="Thang M."/>
            <person name="Chan C."/>
        </authorList>
    </citation>
    <scope>NUCLEOTIDE SEQUENCE</scope>
</reference>
<dbReference type="Proteomes" id="UP000626109">
    <property type="component" value="Unassembled WGS sequence"/>
</dbReference>
<evidence type="ECO:0000313" key="1">
    <source>
        <dbReference type="EMBL" id="CAE8718049.1"/>
    </source>
</evidence>
<name>A0A813L0U1_POLGL</name>
<accession>A0A813L0U1</accession>
<organism evidence="1 2">
    <name type="scientific">Polarella glacialis</name>
    <name type="common">Dinoflagellate</name>
    <dbReference type="NCBI Taxonomy" id="89957"/>
    <lineage>
        <taxon>Eukaryota</taxon>
        <taxon>Sar</taxon>
        <taxon>Alveolata</taxon>
        <taxon>Dinophyceae</taxon>
        <taxon>Suessiales</taxon>
        <taxon>Suessiaceae</taxon>
        <taxon>Polarella</taxon>
    </lineage>
</organism>
<gene>
    <name evidence="1" type="ORF">PGLA2088_LOCUS39856</name>
</gene>
<dbReference type="AlphaFoldDB" id="A0A813L0U1"/>
<proteinExistence type="predicted"/>
<protein>
    <submittedName>
        <fullName evidence="1">Uncharacterized protein</fullName>
    </submittedName>
</protein>
<evidence type="ECO:0000313" key="2">
    <source>
        <dbReference type="Proteomes" id="UP000626109"/>
    </source>
</evidence>
<dbReference type="EMBL" id="CAJNNW010033297">
    <property type="protein sequence ID" value="CAE8718049.1"/>
    <property type="molecule type" value="Genomic_DNA"/>
</dbReference>